<gene>
    <name evidence="2" type="ORF">EAY64_10825</name>
</gene>
<dbReference type="InterPro" id="IPR007833">
    <property type="entry name" value="Capsule_polysaccharide_synth"/>
</dbReference>
<dbReference type="InterPro" id="IPR029044">
    <property type="entry name" value="Nucleotide-diphossugar_trans"/>
</dbReference>
<organism evidence="2 3">
    <name type="scientific">Aquitalea palustris</name>
    <dbReference type="NCBI Taxonomy" id="2480983"/>
    <lineage>
        <taxon>Bacteria</taxon>
        <taxon>Pseudomonadati</taxon>
        <taxon>Pseudomonadota</taxon>
        <taxon>Betaproteobacteria</taxon>
        <taxon>Neisseriales</taxon>
        <taxon>Chromobacteriaceae</taxon>
        <taxon>Aquitalea</taxon>
    </lineage>
</organism>
<dbReference type="SUPFAM" id="SSF53448">
    <property type="entry name" value="Nucleotide-diphospho-sugar transferases"/>
    <property type="match status" value="1"/>
</dbReference>
<dbReference type="OrthoDB" id="9815923at2"/>
<dbReference type="AlphaFoldDB" id="A0A454JI10"/>
<dbReference type="Pfam" id="PF10111">
    <property type="entry name" value="Glyco_tranf_2_2"/>
    <property type="match status" value="1"/>
</dbReference>
<keyword evidence="3" id="KW-1185">Reference proteome</keyword>
<evidence type="ECO:0000313" key="2">
    <source>
        <dbReference type="EMBL" id="RMC97149.1"/>
    </source>
</evidence>
<evidence type="ECO:0000259" key="1">
    <source>
        <dbReference type="Pfam" id="PF10111"/>
    </source>
</evidence>
<dbReference type="GO" id="GO:0015774">
    <property type="term" value="P:polysaccharide transport"/>
    <property type="evidence" value="ECO:0007669"/>
    <property type="project" value="InterPro"/>
</dbReference>
<proteinExistence type="predicted"/>
<accession>A0A454JI10</accession>
<dbReference type="InterPro" id="IPR019290">
    <property type="entry name" value="GlycosylTrfase-like_prok"/>
</dbReference>
<name>A0A454JI10_9NEIS</name>
<feature type="domain" description="Glycosyltransferase 2-like prokaryotic type" evidence="1">
    <location>
        <begin position="17"/>
        <end position="291"/>
    </location>
</feature>
<dbReference type="EMBL" id="RFAR01000043">
    <property type="protein sequence ID" value="RMC97149.1"/>
    <property type="molecule type" value="Genomic_DNA"/>
</dbReference>
<comment type="caution">
    <text evidence="2">The sequence shown here is derived from an EMBL/GenBank/DDBJ whole genome shotgun (WGS) entry which is preliminary data.</text>
</comment>
<dbReference type="Gene3D" id="3.90.550.10">
    <property type="entry name" value="Spore Coat Polysaccharide Biosynthesis Protein SpsA, Chain A"/>
    <property type="match status" value="1"/>
</dbReference>
<dbReference type="RefSeq" id="WP_103524778.1">
    <property type="nucleotide sequence ID" value="NZ_JAIZDC010000012.1"/>
</dbReference>
<reference evidence="2 3" key="1">
    <citation type="submission" date="2018-10" db="EMBL/GenBank/DDBJ databases">
        <title>Draft genome sequence of Aquitalea MWU14-2217 isolated from a wild cranberry bog in Provincetown, Massachusetts.</title>
        <authorList>
            <person name="Ebadzadsahrai G."/>
            <person name="Soby S."/>
        </authorList>
    </citation>
    <scope>NUCLEOTIDE SEQUENCE [LARGE SCALE GENOMIC DNA]</scope>
    <source>
        <strain evidence="2 3">MWU14-2217</strain>
    </source>
</reference>
<dbReference type="Pfam" id="PF05159">
    <property type="entry name" value="Capsule_synth"/>
    <property type="match status" value="1"/>
</dbReference>
<protein>
    <recommendedName>
        <fullName evidence="1">Glycosyltransferase 2-like prokaryotic type domain-containing protein</fullName>
    </recommendedName>
</protein>
<dbReference type="GO" id="GO:0000271">
    <property type="term" value="P:polysaccharide biosynthetic process"/>
    <property type="evidence" value="ECO:0007669"/>
    <property type="project" value="InterPro"/>
</dbReference>
<dbReference type="Proteomes" id="UP000274139">
    <property type="component" value="Unassembled WGS sequence"/>
</dbReference>
<evidence type="ECO:0000313" key="3">
    <source>
        <dbReference type="Proteomes" id="UP000274139"/>
    </source>
</evidence>
<sequence length="738" mass="86047">MKPFQLKTNHTSTMLEVIIPFRWTDKRPDLLERLNYPLMDTQRPNSVHFTIADDGSPNHIRLELEKLCQRYGYNYLHIESELDPVCMSRARNIGACAIPSEFIMFQDVDLMPYDGFYRDVLNEIQIQNLTNNASLFLMFGVIYLTQPATELYHITPSHLRKNLFIQHLLNENTNHIEKFSTGTSVTVFNRNYYLSRGGYDEDFIEWGYEDIEFNTRCIRASRYFPLPENFLTDNQSFRHINRYQGWKSIYRLFGDITFQKGIVLFHSWHAIDDHSGYMKRKAINKKLFEEKVRKFSSRGEEPPPLAALDKGKTLCFSLTNPFIYNRKTAPFFGEIFCEDEKNFTASTLISYIKKHKITRVLFHNPYANEHRQELFETIKNNNISFLIAERGALRNSIFFDDTGFNADSARFSEEIWNKPISENEKNFISNYIIEEKTLDESLEKQPALLGIEATRKKLMLPRHKKIIFIPLQRPSDTVITHFCKNIGGYNGFIDLVRGAMNRLHDEYVFVIKKHPLEDETPDLPGAVFANNINIKDLLAISSAVLLINSGVGILAMLYEKPILLAGEAFYGSPLLNHQVTTINDIENGLRHFQPRQEVTLRFLKYLIMDYYSFGYFQTREIPWQGTGRMTITTSIDFYQIRIPGQTGINYYPQEKTVPQSSILFDRHRTPKPAQSQPITTEKQSINIQPKKNGTEMEKAMAKPLQSTRERKIKKLREDPRSFLLDSRYRLLNLLGKIL</sequence>